<dbReference type="InterPro" id="IPR001938">
    <property type="entry name" value="Thaumatin"/>
</dbReference>
<proteinExistence type="predicted"/>
<reference evidence="3" key="1">
    <citation type="submission" date="2024-01" db="EMBL/GenBank/DDBJ databases">
        <authorList>
            <person name="Webb A."/>
        </authorList>
    </citation>
    <scope>NUCLEOTIDE SEQUENCE</scope>
    <source>
        <strain evidence="3">Pm1</strain>
    </source>
</reference>
<evidence type="ECO:0000256" key="2">
    <source>
        <dbReference type="SAM" id="SignalP"/>
    </source>
</evidence>
<name>A0AAV1U5V2_9STRA</name>
<feature type="signal peptide" evidence="2">
    <location>
        <begin position="1"/>
        <end position="21"/>
    </location>
</feature>
<feature type="compositionally biased region" description="Basic and acidic residues" evidence="1">
    <location>
        <begin position="244"/>
        <end position="259"/>
    </location>
</feature>
<protein>
    <recommendedName>
        <fullName evidence="5">Thaumatin-like protein</fullName>
    </recommendedName>
</protein>
<evidence type="ECO:0000256" key="1">
    <source>
        <dbReference type="SAM" id="MobiDB-lite"/>
    </source>
</evidence>
<feature type="compositionally biased region" description="Low complexity" evidence="1">
    <location>
        <begin position="274"/>
        <end position="296"/>
    </location>
</feature>
<comment type="caution">
    <text evidence="3">The sequence shown here is derived from an EMBL/GenBank/DDBJ whole genome shotgun (WGS) entry which is preliminary data.</text>
</comment>
<dbReference type="Gene3D" id="2.60.110.10">
    <property type="entry name" value="Thaumatin"/>
    <property type="match status" value="1"/>
</dbReference>
<feature type="compositionally biased region" description="Pro residues" evidence="1">
    <location>
        <begin position="317"/>
        <end position="326"/>
    </location>
</feature>
<evidence type="ECO:0008006" key="5">
    <source>
        <dbReference type="Google" id="ProtNLM"/>
    </source>
</evidence>
<feature type="compositionally biased region" description="Pro residues" evidence="1">
    <location>
        <begin position="297"/>
        <end position="307"/>
    </location>
</feature>
<evidence type="ECO:0000313" key="4">
    <source>
        <dbReference type="Proteomes" id="UP001162060"/>
    </source>
</evidence>
<accession>A0AAV1U5V2</accession>
<feature type="compositionally biased region" description="Acidic residues" evidence="1">
    <location>
        <begin position="188"/>
        <end position="208"/>
    </location>
</feature>
<evidence type="ECO:0000313" key="3">
    <source>
        <dbReference type="EMBL" id="CAK7929072.1"/>
    </source>
</evidence>
<feature type="region of interest" description="Disordered" evidence="1">
    <location>
        <begin position="188"/>
        <end position="339"/>
    </location>
</feature>
<dbReference type="SUPFAM" id="SSF49870">
    <property type="entry name" value="Osmotin, thaumatin-like protein"/>
    <property type="match status" value="1"/>
</dbReference>
<dbReference type="Proteomes" id="UP001162060">
    <property type="component" value="Unassembled WGS sequence"/>
</dbReference>
<dbReference type="AlphaFoldDB" id="A0AAV1U5V2"/>
<feature type="compositionally biased region" description="Low complexity" evidence="1">
    <location>
        <begin position="327"/>
        <end position="339"/>
    </location>
</feature>
<sequence length="339" mass="36077">MVRHLALTGVFASTALSSASATSTVTFTNKCSVDVDFYTRLASVYTDEHVVIASGAALVKQIEKGFEGHFRNGTNDAATLVEFATKGDLDLIWFDISIIPSRMKPGFEFCKSLEECKLHSESGIGFNTPVQVTPLSNTNGENCRELTCLADACVDAYNYPQDDIKTHSCPFGTDFVVTFCPSEDVTQDDVGDVTQDDVGDVTQDDATQEDGTSGSQSTTHEIVAPEDSQTQGEVSSGNAYVQDDSVKGDSAKTGVKPEEMPVPEVAKPDEKPVPQEVQQPQPQPSAPVVAPEVVAQPPQPQPQPPAPVVASEVVAQPPQPQPPAPVVAPEVPVEPNHCV</sequence>
<feature type="compositionally biased region" description="Polar residues" evidence="1">
    <location>
        <begin position="227"/>
        <end position="239"/>
    </location>
</feature>
<organism evidence="3 4">
    <name type="scientific">Peronospora matthiolae</name>
    <dbReference type="NCBI Taxonomy" id="2874970"/>
    <lineage>
        <taxon>Eukaryota</taxon>
        <taxon>Sar</taxon>
        <taxon>Stramenopiles</taxon>
        <taxon>Oomycota</taxon>
        <taxon>Peronosporomycetes</taxon>
        <taxon>Peronosporales</taxon>
        <taxon>Peronosporaceae</taxon>
        <taxon>Peronospora</taxon>
    </lineage>
</organism>
<dbReference type="PANTHER" id="PTHR31737">
    <property type="entry name" value="PROTEIN TOS1"/>
    <property type="match status" value="1"/>
</dbReference>
<dbReference type="PROSITE" id="PS51367">
    <property type="entry name" value="THAUMATIN_2"/>
    <property type="match status" value="1"/>
</dbReference>
<feature type="compositionally biased region" description="Polar residues" evidence="1">
    <location>
        <begin position="209"/>
        <end position="220"/>
    </location>
</feature>
<gene>
    <name evidence="3" type="ORF">PM001_LOCUS14222</name>
</gene>
<dbReference type="PANTHER" id="PTHR31737:SF2">
    <property type="entry name" value="PROTEIN TOS1"/>
    <property type="match status" value="1"/>
</dbReference>
<feature type="chain" id="PRO_5043438393" description="Thaumatin-like protein" evidence="2">
    <location>
        <begin position="22"/>
        <end position="339"/>
    </location>
</feature>
<dbReference type="InterPro" id="IPR037176">
    <property type="entry name" value="Osmotin/thaumatin-like_sf"/>
</dbReference>
<dbReference type="SMART" id="SM00205">
    <property type="entry name" value="THN"/>
    <property type="match status" value="1"/>
</dbReference>
<keyword evidence="2" id="KW-0732">Signal</keyword>
<dbReference type="EMBL" id="CAKLBY020000151">
    <property type="protein sequence ID" value="CAK7929072.1"/>
    <property type="molecule type" value="Genomic_DNA"/>
</dbReference>